<gene>
    <name evidence="1" type="ORF">NHX12_022535</name>
</gene>
<dbReference type="Proteomes" id="UP001148018">
    <property type="component" value="Unassembled WGS sequence"/>
</dbReference>
<evidence type="ECO:0000313" key="2">
    <source>
        <dbReference type="Proteomes" id="UP001148018"/>
    </source>
</evidence>
<feature type="non-terminal residue" evidence="1">
    <location>
        <position position="84"/>
    </location>
</feature>
<accession>A0A9Q0ERP5</accession>
<evidence type="ECO:0000313" key="1">
    <source>
        <dbReference type="EMBL" id="KAJ3610443.1"/>
    </source>
</evidence>
<protein>
    <submittedName>
        <fullName evidence="1">Uncharacterized protein</fullName>
    </submittedName>
</protein>
<comment type="caution">
    <text evidence="1">The sequence shown here is derived from an EMBL/GenBank/DDBJ whole genome shotgun (WGS) entry which is preliminary data.</text>
</comment>
<sequence>PPPLPPLLPASPPPSSPWRRPLTSVGWATCQLCHLSSVSVLTLSDTKSSSIWGWTESWLSKALQLATVLPVKTPSPRRAPYWAP</sequence>
<keyword evidence="2" id="KW-1185">Reference proteome</keyword>
<organism evidence="1 2">
    <name type="scientific">Muraenolepis orangiensis</name>
    <name type="common">Patagonian moray cod</name>
    <dbReference type="NCBI Taxonomy" id="630683"/>
    <lineage>
        <taxon>Eukaryota</taxon>
        <taxon>Metazoa</taxon>
        <taxon>Chordata</taxon>
        <taxon>Craniata</taxon>
        <taxon>Vertebrata</taxon>
        <taxon>Euteleostomi</taxon>
        <taxon>Actinopterygii</taxon>
        <taxon>Neopterygii</taxon>
        <taxon>Teleostei</taxon>
        <taxon>Neoteleostei</taxon>
        <taxon>Acanthomorphata</taxon>
        <taxon>Zeiogadaria</taxon>
        <taxon>Gadariae</taxon>
        <taxon>Gadiformes</taxon>
        <taxon>Muraenolepidoidei</taxon>
        <taxon>Muraenolepididae</taxon>
        <taxon>Muraenolepis</taxon>
    </lineage>
</organism>
<reference evidence="1" key="1">
    <citation type="submission" date="2022-07" db="EMBL/GenBank/DDBJ databases">
        <title>Chromosome-level genome of Muraenolepis orangiensis.</title>
        <authorList>
            <person name="Kim J."/>
        </authorList>
    </citation>
    <scope>NUCLEOTIDE SEQUENCE</scope>
    <source>
        <strain evidence="1">KU_S4_2022</strain>
        <tissue evidence="1">Muscle</tissue>
    </source>
</reference>
<name>A0A9Q0ERP5_9TELE</name>
<dbReference type="AlphaFoldDB" id="A0A9Q0ERP5"/>
<dbReference type="EMBL" id="JANIIK010000038">
    <property type="protein sequence ID" value="KAJ3610443.1"/>
    <property type="molecule type" value="Genomic_DNA"/>
</dbReference>
<proteinExistence type="predicted"/>
<feature type="non-terminal residue" evidence="1">
    <location>
        <position position="1"/>
    </location>
</feature>